<feature type="transmembrane region" description="Helical" evidence="6">
    <location>
        <begin position="189"/>
        <end position="213"/>
    </location>
</feature>
<keyword evidence="4 6" id="KW-0472">Membrane</keyword>
<comment type="subcellular location">
    <subcellularLocation>
        <location evidence="1">Membrane</location>
        <topology evidence="1">Multi-pass membrane protein</topology>
    </subcellularLocation>
</comment>
<dbReference type="PANTHER" id="PTHR11040">
    <property type="entry name" value="ZINC/IRON TRANSPORTER"/>
    <property type="match status" value="1"/>
</dbReference>
<organism evidence="7 8">
    <name type="scientific">Rhamnusium bicolor</name>
    <dbReference type="NCBI Taxonomy" id="1586634"/>
    <lineage>
        <taxon>Eukaryota</taxon>
        <taxon>Metazoa</taxon>
        <taxon>Ecdysozoa</taxon>
        <taxon>Arthropoda</taxon>
        <taxon>Hexapoda</taxon>
        <taxon>Insecta</taxon>
        <taxon>Pterygota</taxon>
        <taxon>Neoptera</taxon>
        <taxon>Endopterygota</taxon>
        <taxon>Coleoptera</taxon>
        <taxon>Polyphaga</taxon>
        <taxon>Cucujiformia</taxon>
        <taxon>Chrysomeloidea</taxon>
        <taxon>Cerambycidae</taxon>
        <taxon>Lepturinae</taxon>
        <taxon>Rhagiini</taxon>
        <taxon>Rhamnusium</taxon>
    </lineage>
</organism>
<feature type="coiled-coil region" evidence="5">
    <location>
        <begin position="119"/>
        <end position="159"/>
    </location>
</feature>
<proteinExistence type="predicted"/>
<dbReference type="GO" id="GO:0005886">
    <property type="term" value="C:plasma membrane"/>
    <property type="evidence" value="ECO:0007669"/>
    <property type="project" value="TreeGrafter"/>
</dbReference>
<dbReference type="GO" id="GO:0005385">
    <property type="term" value="F:zinc ion transmembrane transporter activity"/>
    <property type="evidence" value="ECO:0007669"/>
    <property type="project" value="TreeGrafter"/>
</dbReference>
<name>A0AAV8X891_9CUCU</name>
<evidence type="ECO:0000256" key="6">
    <source>
        <dbReference type="SAM" id="Phobius"/>
    </source>
</evidence>
<evidence type="ECO:0000313" key="7">
    <source>
        <dbReference type="EMBL" id="KAJ8935158.1"/>
    </source>
</evidence>
<evidence type="ECO:0000313" key="8">
    <source>
        <dbReference type="Proteomes" id="UP001162156"/>
    </source>
</evidence>
<keyword evidence="3 6" id="KW-1133">Transmembrane helix</keyword>
<evidence type="ECO:0000256" key="4">
    <source>
        <dbReference type="ARBA" id="ARBA00023136"/>
    </source>
</evidence>
<dbReference type="Proteomes" id="UP001162156">
    <property type="component" value="Unassembled WGS sequence"/>
</dbReference>
<keyword evidence="2 6" id="KW-0812">Transmembrane</keyword>
<reference evidence="7" key="1">
    <citation type="journal article" date="2023" name="Insect Mol. Biol.">
        <title>Genome sequencing provides insights into the evolution of gene families encoding plant cell wall-degrading enzymes in longhorned beetles.</title>
        <authorList>
            <person name="Shin N.R."/>
            <person name="Okamura Y."/>
            <person name="Kirsch R."/>
            <person name="Pauchet Y."/>
        </authorList>
    </citation>
    <scope>NUCLEOTIDE SEQUENCE</scope>
    <source>
        <strain evidence="7">RBIC_L_NR</strain>
    </source>
</reference>
<evidence type="ECO:0000256" key="2">
    <source>
        <dbReference type="ARBA" id="ARBA00022692"/>
    </source>
</evidence>
<sequence>MAVYNSVEDLKALGNLNIEYPLSQLTICMGFFFVYFLEELSHWIITKLPDEPCPNKTKKFSSFTHASVTPLDDTKELEKTKAFIIEDEFENTNNDEVKSIKEFKDDMLSLDENHENIVYDSLSLNSEVAKENKKNLQLNDEAEKNMEEIEHEIKSQQQVMRCVLVVLALSFHAIFEGLALGLQNSIADIWFMFIAVSIHSATILFCMGLELLLAKTKKKIYYYTNVDTRFG</sequence>
<feature type="transmembrane region" description="Helical" evidence="6">
    <location>
        <begin position="162"/>
        <end position="183"/>
    </location>
</feature>
<evidence type="ECO:0000256" key="3">
    <source>
        <dbReference type="ARBA" id="ARBA00022989"/>
    </source>
</evidence>
<keyword evidence="8" id="KW-1185">Reference proteome</keyword>
<evidence type="ECO:0000256" key="1">
    <source>
        <dbReference type="ARBA" id="ARBA00004141"/>
    </source>
</evidence>
<accession>A0AAV8X891</accession>
<gene>
    <name evidence="7" type="ORF">NQ314_012977</name>
</gene>
<comment type="caution">
    <text evidence="7">The sequence shown here is derived from an EMBL/GenBank/DDBJ whole genome shotgun (WGS) entry which is preliminary data.</text>
</comment>
<dbReference type="InterPro" id="IPR003689">
    <property type="entry name" value="ZIP"/>
</dbReference>
<dbReference type="Pfam" id="PF02535">
    <property type="entry name" value="Zip"/>
    <property type="match status" value="1"/>
</dbReference>
<evidence type="ECO:0000256" key="5">
    <source>
        <dbReference type="SAM" id="Coils"/>
    </source>
</evidence>
<feature type="transmembrane region" description="Helical" evidence="6">
    <location>
        <begin position="20"/>
        <end position="37"/>
    </location>
</feature>
<dbReference type="EMBL" id="JANEYF010003618">
    <property type="protein sequence ID" value="KAJ8935158.1"/>
    <property type="molecule type" value="Genomic_DNA"/>
</dbReference>
<protein>
    <submittedName>
        <fullName evidence="7">Uncharacterized protein</fullName>
    </submittedName>
</protein>
<keyword evidence="5" id="KW-0175">Coiled coil</keyword>
<dbReference type="PANTHER" id="PTHR11040:SF203">
    <property type="entry name" value="FI18611P1-RELATED"/>
    <property type="match status" value="1"/>
</dbReference>
<dbReference type="AlphaFoldDB" id="A0AAV8X891"/>